<gene>
    <name evidence="2" type="ORF">A5726_00905</name>
</gene>
<evidence type="ECO:0000313" key="2">
    <source>
        <dbReference type="EMBL" id="OBF15143.1"/>
    </source>
</evidence>
<protein>
    <recommendedName>
        <fullName evidence="4">Transmembrane protein</fullName>
    </recommendedName>
</protein>
<keyword evidence="1" id="KW-1133">Transmembrane helix</keyword>
<sequence length="123" mass="13247">MTQPDEPPVTARNSSKHWLWFVGLLTAMALLGFVAAVVLMLPLAMATDPCHEGVTDKVCQLSAKGQNVLVWIPWMALVAGTVLAVAGAVVAEWRKRTPLIGIPVGMLGYFAMIPIGYWLAFAV</sequence>
<keyword evidence="1" id="KW-0472">Membrane</keyword>
<evidence type="ECO:0008006" key="4">
    <source>
        <dbReference type="Google" id="ProtNLM"/>
    </source>
</evidence>
<accession>A0A1A1VHV5</accession>
<dbReference type="AlphaFoldDB" id="A0A1A1VHV5"/>
<dbReference type="EMBL" id="LZHX01000082">
    <property type="protein sequence ID" value="OBF15143.1"/>
    <property type="molecule type" value="Genomic_DNA"/>
</dbReference>
<dbReference type="RefSeq" id="WP_064898144.1">
    <property type="nucleotide sequence ID" value="NZ_JBEUKP010000001.1"/>
</dbReference>
<dbReference type="Proteomes" id="UP000093779">
    <property type="component" value="Unassembled WGS sequence"/>
</dbReference>
<organism evidence="2 3">
    <name type="scientific">Mycolicibacterium conceptionense</name>
    <dbReference type="NCBI Taxonomy" id="451644"/>
    <lineage>
        <taxon>Bacteria</taxon>
        <taxon>Bacillati</taxon>
        <taxon>Actinomycetota</taxon>
        <taxon>Actinomycetes</taxon>
        <taxon>Mycobacteriales</taxon>
        <taxon>Mycobacteriaceae</taxon>
        <taxon>Mycolicibacterium</taxon>
    </lineage>
</organism>
<feature type="transmembrane region" description="Helical" evidence="1">
    <location>
        <begin position="18"/>
        <end position="41"/>
    </location>
</feature>
<evidence type="ECO:0000313" key="3">
    <source>
        <dbReference type="Proteomes" id="UP000093779"/>
    </source>
</evidence>
<comment type="caution">
    <text evidence="2">The sequence shown here is derived from an EMBL/GenBank/DDBJ whole genome shotgun (WGS) entry which is preliminary data.</text>
</comment>
<feature type="transmembrane region" description="Helical" evidence="1">
    <location>
        <begin position="71"/>
        <end position="91"/>
    </location>
</feature>
<name>A0A1A1VHV5_9MYCO</name>
<evidence type="ECO:0000256" key="1">
    <source>
        <dbReference type="SAM" id="Phobius"/>
    </source>
</evidence>
<reference evidence="2 3" key="1">
    <citation type="submission" date="2016-06" db="EMBL/GenBank/DDBJ databases">
        <authorList>
            <person name="Kjaerup R.B."/>
            <person name="Dalgaard T.S."/>
            <person name="Juul-Madsen H.R."/>
        </authorList>
    </citation>
    <scope>NUCLEOTIDE SEQUENCE [LARGE SCALE GENOMIC DNA]</scope>
    <source>
        <strain evidence="2 3">ACS1953</strain>
    </source>
</reference>
<keyword evidence="1" id="KW-0812">Transmembrane</keyword>
<feature type="transmembrane region" description="Helical" evidence="1">
    <location>
        <begin position="98"/>
        <end position="120"/>
    </location>
</feature>
<proteinExistence type="predicted"/>